<dbReference type="OrthoDB" id="10150at2157"/>
<dbReference type="InterPro" id="IPR030394">
    <property type="entry name" value="G_HFLX_dom"/>
</dbReference>
<feature type="binding site" evidence="7">
    <location>
        <position position="233"/>
    </location>
    <ligand>
        <name>Mg(2+)</name>
        <dbReference type="ChEBI" id="CHEBI:18420"/>
    </ligand>
</feature>
<name>E7QV01_HALPU</name>
<dbReference type="RefSeq" id="WP_007980533.1">
    <property type="nucleotide sequence ID" value="NZ_AEMG01000013.1"/>
</dbReference>
<dbReference type="Pfam" id="PF01926">
    <property type="entry name" value="MMR_HSR1"/>
    <property type="match status" value="1"/>
</dbReference>
<feature type="binding site" evidence="6">
    <location>
        <begin position="191"/>
        <end position="198"/>
    </location>
    <ligand>
        <name>GTP</name>
        <dbReference type="ChEBI" id="CHEBI:37565"/>
    </ligand>
</feature>
<accession>E7QV01</accession>
<keyword evidence="12" id="KW-1185">Reference proteome</keyword>
<evidence type="ECO:0000313" key="11">
    <source>
        <dbReference type="Proteomes" id="UP000003751"/>
    </source>
</evidence>
<comment type="function">
    <text evidence="5">GTPase that associates with the 50S ribosomal subunit and may have a role during protein synthesis or ribosome biogenesis.</text>
</comment>
<dbReference type="Proteomes" id="UP000003751">
    <property type="component" value="Unassembled WGS sequence"/>
</dbReference>
<comment type="similarity">
    <text evidence="5">Belongs to the TRAFAC class OBG-HflX-like GTPase superfamily. HflX GTPase family.</text>
</comment>
<dbReference type="AlphaFoldDB" id="E7QV01"/>
<reference evidence="9 11" key="1">
    <citation type="journal article" date="2014" name="ISME J.">
        <title>Trehalose/2-sulfotrehalose biosynthesis and glycine-betaine uptake are widely spread mechanisms for osmoadaptation in the Halobacteriales.</title>
        <authorList>
            <person name="Youssef N.H."/>
            <person name="Savage-Ashlock K.N."/>
            <person name="McCully A.L."/>
            <person name="Luedtke B."/>
            <person name="Shaw E.I."/>
            <person name="Hoff W.D."/>
            <person name="Elshahed M.S."/>
        </authorList>
    </citation>
    <scope>NUCLEOTIDE SEQUENCE [LARGE SCALE GENOMIC DNA]</scope>
    <source>
        <strain evidence="9 11">DX253</strain>
    </source>
</reference>
<dbReference type="PATRIC" id="fig|797209.4.peg.2595"/>
<feature type="binding site" evidence="6">
    <location>
        <begin position="320"/>
        <end position="323"/>
    </location>
    <ligand>
        <name>GTP</name>
        <dbReference type="ChEBI" id="CHEBI:37565"/>
    </ligand>
</feature>
<dbReference type="InterPro" id="IPR027417">
    <property type="entry name" value="P-loop_NTPase"/>
</dbReference>
<dbReference type="Pfam" id="PF13167">
    <property type="entry name" value="GTP-bdg_N"/>
    <property type="match status" value="1"/>
</dbReference>
<dbReference type="InterPro" id="IPR025121">
    <property type="entry name" value="GTPase_HflX_N"/>
</dbReference>
<keyword evidence="3 7" id="KW-0460">Magnesium</keyword>
<protein>
    <recommendedName>
        <fullName evidence="5">GTPase HflX</fullName>
    </recommendedName>
    <alternativeName>
        <fullName evidence="5">GTP-binding protein HflX</fullName>
    </alternativeName>
</protein>
<evidence type="ECO:0000256" key="2">
    <source>
        <dbReference type="ARBA" id="ARBA00022741"/>
    </source>
</evidence>
<gene>
    <name evidence="5" type="primary">hflX</name>
    <name evidence="10" type="ORF">SAMN05444342_3444</name>
    <name evidence="9" type="ORF">ZOD2009_13186</name>
</gene>
<dbReference type="Gene3D" id="3.40.50.300">
    <property type="entry name" value="P-loop containing nucleotide triphosphate hydrolases"/>
    <property type="match status" value="1"/>
</dbReference>
<reference evidence="12" key="3">
    <citation type="submission" date="2016-11" db="EMBL/GenBank/DDBJ databases">
        <authorList>
            <person name="Varghese N."/>
            <person name="Submissions S."/>
        </authorList>
    </citation>
    <scope>NUCLEOTIDE SEQUENCE [LARGE SCALE GENOMIC DNA]</scope>
    <source>
        <strain evidence="12">DX253</strain>
    </source>
</reference>
<dbReference type="InterPro" id="IPR042108">
    <property type="entry name" value="GTPase_HflX_N_sf"/>
</dbReference>
<dbReference type="PROSITE" id="PS51705">
    <property type="entry name" value="G_HFLX"/>
    <property type="match status" value="1"/>
</dbReference>
<reference evidence="10" key="2">
    <citation type="submission" date="2016-11" db="EMBL/GenBank/DDBJ databases">
        <authorList>
            <person name="Jaros S."/>
            <person name="Januszkiewicz K."/>
            <person name="Wedrychowicz H."/>
        </authorList>
    </citation>
    <scope>NUCLEOTIDE SEQUENCE [LARGE SCALE GENOMIC DNA]</scope>
    <source>
        <strain evidence="10">DX253</strain>
    </source>
</reference>
<dbReference type="Pfam" id="PF16360">
    <property type="entry name" value="GTP-bdg_M"/>
    <property type="match status" value="1"/>
</dbReference>
<evidence type="ECO:0000313" key="10">
    <source>
        <dbReference type="EMBL" id="SHL25879.1"/>
    </source>
</evidence>
<dbReference type="GO" id="GO:0005737">
    <property type="term" value="C:cytoplasm"/>
    <property type="evidence" value="ECO:0007669"/>
    <property type="project" value="UniProtKB-SubCell"/>
</dbReference>
<dbReference type="STRING" id="797209.GCA_000376445_03852"/>
<evidence type="ECO:0000256" key="7">
    <source>
        <dbReference type="PIRSR" id="PIRSR006809-2"/>
    </source>
</evidence>
<evidence type="ECO:0000256" key="1">
    <source>
        <dbReference type="ARBA" id="ARBA00022723"/>
    </source>
</evidence>
<evidence type="ECO:0000313" key="9">
    <source>
        <dbReference type="EMBL" id="EFW91519.1"/>
    </source>
</evidence>
<dbReference type="EMBL" id="FRAN01000005">
    <property type="protein sequence ID" value="SHL25879.1"/>
    <property type="molecule type" value="Genomic_DNA"/>
</dbReference>
<keyword evidence="1 7" id="KW-0479">Metal-binding</keyword>
<feature type="binding site" evidence="6">
    <location>
        <begin position="348"/>
        <end position="350"/>
    </location>
    <ligand>
        <name>GTP</name>
        <dbReference type="ChEBI" id="CHEBI:37565"/>
    </ligand>
</feature>
<sequence>MTDSSTPPALVAKRADSAPVETDEITALVSAAGYEVVGEVTQTRAEDPGTYLGAGKVEELTDDAADTGARLVVVDDELTPGQTKQLRDALPDEPRLYDRYRLILEIFGEQASTKPAQLQVELARLKYELPRIKAESDPQRMNVMLETGTRVHDAEKRIRELERKLDELPSPAERFRERRREQGFDLVTIAGYTNAGKSTLLHRLADELNLSSAEPDHSDKNATAAIEDRLFKTLETTTRRTTIDGRPVLVTDTVGFVQELPHWLVKSFSDTLSEAAAADVVVLVADGSDPLSDLRSKLRVSLDVLSSQGVEPESVIVALNKIDLLDEDEREGRLEAVSELAPMPIPISVTNDTNVDQLTDVVYERLPTATADLTMPNCSDAMSVVSWLHDRVTVERVDYADGTVSATIRGRPSVVERAKAKANEVSATDT</sequence>
<dbReference type="GO" id="GO:0005525">
    <property type="term" value="F:GTP binding"/>
    <property type="evidence" value="ECO:0007669"/>
    <property type="project" value="UniProtKB-UniRule"/>
</dbReference>
<evidence type="ECO:0000256" key="5">
    <source>
        <dbReference type="HAMAP-Rule" id="MF_00900"/>
    </source>
</evidence>
<dbReference type="eggNOG" id="arCOG00353">
    <property type="taxonomic scope" value="Archaea"/>
</dbReference>
<dbReference type="Gene3D" id="3.40.50.11060">
    <property type="entry name" value="GTPase HflX, N-terminal domain"/>
    <property type="match status" value="1"/>
</dbReference>
<dbReference type="PIRSF" id="PIRSF006809">
    <property type="entry name" value="GTP-binding_hflX_prd"/>
    <property type="match status" value="1"/>
</dbReference>
<feature type="domain" description="Hflx-type G" evidence="8">
    <location>
        <begin position="185"/>
        <end position="370"/>
    </location>
</feature>
<dbReference type="InterPro" id="IPR032305">
    <property type="entry name" value="GTP-bd_M"/>
</dbReference>
<dbReference type="PANTHER" id="PTHR10229:SF8">
    <property type="entry name" value="GTPASE HFLX"/>
    <property type="match status" value="1"/>
</dbReference>
<evidence type="ECO:0000256" key="6">
    <source>
        <dbReference type="PIRSR" id="PIRSR006809-1"/>
    </source>
</evidence>
<feature type="binding site" evidence="6">
    <location>
        <begin position="252"/>
        <end position="255"/>
    </location>
    <ligand>
        <name>GTP</name>
        <dbReference type="ChEBI" id="CHEBI:37565"/>
    </ligand>
</feature>
<evidence type="ECO:0000256" key="3">
    <source>
        <dbReference type="ARBA" id="ARBA00022842"/>
    </source>
</evidence>
<evidence type="ECO:0000259" key="8">
    <source>
        <dbReference type="PROSITE" id="PS51705"/>
    </source>
</evidence>
<proteinExistence type="inferred from homology"/>
<dbReference type="GO" id="GO:0046872">
    <property type="term" value="F:metal ion binding"/>
    <property type="evidence" value="ECO:0007669"/>
    <property type="project" value="UniProtKB-KW"/>
</dbReference>
<feature type="binding site" evidence="7">
    <location>
        <position position="198"/>
    </location>
    <ligand>
        <name>Mg(2+)</name>
        <dbReference type="ChEBI" id="CHEBI:18420"/>
    </ligand>
</feature>
<comment type="cofactor">
    <cofactor evidence="7">
        <name>Mg(2+)</name>
        <dbReference type="ChEBI" id="CHEBI:18420"/>
    </cofactor>
</comment>
<evidence type="ECO:0000256" key="4">
    <source>
        <dbReference type="ARBA" id="ARBA00023134"/>
    </source>
</evidence>
<comment type="subcellular location">
    <subcellularLocation>
        <location evidence="5">Cytoplasm</location>
    </subcellularLocation>
    <text evidence="5">May associate with membranes.</text>
</comment>
<dbReference type="EMBL" id="AEMG01000013">
    <property type="protein sequence ID" value="EFW91519.1"/>
    <property type="molecule type" value="Genomic_DNA"/>
</dbReference>
<keyword evidence="2 5" id="KW-0547">Nucleotide-binding</keyword>
<organism evidence="9 11">
    <name type="scientific">Haladaptatus paucihalophilus DX253</name>
    <dbReference type="NCBI Taxonomy" id="797209"/>
    <lineage>
        <taxon>Archaea</taxon>
        <taxon>Methanobacteriati</taxon>
        <taxon>Methanobacteriota</taxon>
        <taxon>Stenosarchaea group</taxon>
        <taxon>Halobacteria</taxon>
        <taxon>Halobacteriales</taxon>
        <taxon>Haladaptataceae</taxon>
        <taxon>Haladaptatus</taxon>
    </lineage>
</organism>
<dbReference type="SUPFAM" id="SSF52540">
    <property type="entry name" value="P-loop containing nucleoside triphosphate hydrolases"/>
    <property type="match status" value="1"/>
</dbReference>
<dbReference type="PANTHER" id="PTHR10229">
    <property type="entry name" value="GTP-BINDING PROTEIN HFLX"/>
    <property type="match status" value="1"/>
</dbReference>
<keyword evidence="4 5" id="KW-0342">GTP-binding</keyword>
<dbReference type="NCBIfam" id="TIGR03156">
    <property type="entry name" value="GTP_HflX"/>
    <property type="match status" value="1"/>
</dbReference>
<comment type="subunit">
    <text evidence="5">Monomer. Associates with the 50S ribosomal subunit.</text>
</comment>
<dbReference type="HAMAP" id="MF_00900">
    <property type="entry name" value="GTPase_HflX"/>
    <property type="match status" value="1"/>
</dbReference>
<keyword evidence="5" id="KW-0963">Cytoplasm</keyword>
<evidence type="ECO:0000313" key="12">
    <source>
        <dbReference type="Proteomes" id="UP000184203"/>
    </source>
</evidence>
<dbReference type="InterPro" id="IPR016496">
    <property type="entry name" value="GTPase_HflX"/>
</dbReference>
<dbReference type="GO" id="GO:0043022">
    <property type="term" value="F:ribosome binding"/>
    <property type="evidence" value="ECO:0007669"/>
    <property type="project" value="TreeGrafter"/>
</dbReference>
<dbReference type="GO" id="GO:0003924">
    <property type="term" value="F:GTPase activity"/>
    <property type="evidence" value="ECO:0007669"/>
    <property type="project" value="UniProtKB-UniRule"/>
</dbReference>
<dbReference type="Proteomes" id="UP000184203">
    <property type="component" value="Unassembled WGS sequence"/>
</dbReference>
<dbReference type="InterPro" id="IPR006073">
    <property type="entry name" value="GTP-bd"/>
</dbReference>